<name>A0AC61YCX3_9FLAO</name>
<sequence length="308" mass="35284">MKVVIISPGRKDIPVWVSTFKKHNPDIEVEVYPDDTNREATEFIATWNPPQDAFEKYPNLKVIASMAAGVKHITSKKIPENVKVTRVKDEYLNYDLSYFVLSLVLNHIKHIPLYFKNQLENNWNRKMYHRPEDITVGILGFGNIGQAIGQLLQKNDFNVIGWSRSKKDVEGIKSYTEKELGNFLNKAEVLVCMLPHTPETENILNAELFHQLPKNAYLINVGRGAHLNEKDLISALDSEQLSGAALDVFKEEPLPENHPFWNHPKIFVTPHTASITNPKTIVPKMLENFKRFKNGKDLKDEVNLEKGY</sequence>
<keyword evidence="1" id="KW-0560">Oxidoreductase</keyword>
<protein>
    <submittedName>
        <fullName evidence="1">Glyoxylate/hydroxypyruvate reductase A</fullName>
        <ecNumber evidence="1">1.1.1.79</ecNumber>
    </submittedName>
</protein>
<dbReference type="EMBL" id="CABVMM010000019">
    <property type="protein sequence ID" value="VVV02362.1"/>
    <property type="molecule type" value="Genomic_DNA"/>
</dbReference>
<evidence type="ECO:0000313" key="2">
    <source>
        <dbReference type="Proteomes" id="UP000356253"/>
    </source>
</evidence>
<accession>A0AC61YCX3</accession>
<evidence type="ECO:0000313" key="1">
    <source>
        <dbReference type="EMBL" id="VVV02362.1"/>
    </source>
</evidence>
<organism evidence="1 2">
    <name type="scientific">Mesonia oceanica</name>
    <dbReference type="NCBI Taxonomy" id="2687242"/>
    <lineage>
        <taxon>Bacteria</taxon>
        <taxon>Pseudomonadati</taxon>
        <taxon>Bacteroidota</taxon>
        <taxon>Flavobacteriia</taxon>
        <taxon>Flavobacteriales</taxon>
        <taxon>Flavobacteriaceae</taxon>
        <taxon>Mesonia</taxon>
    </lineage>
</organism>
<keyword evidence="2" id="KW-1185">Reference proteome</keyword>
<gene>
    <name evidence="1" type="primary">ghrA</name>
    <name evidence="1" type="ORF">FVB9532_03661</name>
</gene>
<comment type="caution">
    <text evidence="1">The sequence shown here is derived from an EMBL/GenBank/DDBJ whole genome shotgun (WGS) entry which is preliminary data.</text>
</comment>
<proteinExistence type="predicted"/>
<dbReference type="EC" id="1.1.1.79" evidence="1"/>
<reference evidence="1" key="1">
    <citation type="submission" date="2019-09" db="EMBL/GenBank/DDBJ databases">
        <authorList>
            <person name="Rodrigo-Torres L."/>
            <person name="Arahal R. D."/>
            <person name="Lucena T."/>
        </authorList>
    </citation>
    <scope>NUCLEOTIDE SEQUENCE</scope>
    <source>
        <strain evidence="1">ISS653</strain>
    </source>
</reference>
<dbReference type="Proteomes" id="UP000356253">
    <property type="component" value="Unassembled WGS sequence"/>
</dbReference>